<feature type="compositionally biased region" description="Polar residues" evidence="5">
    <location>
        <begin position="207"/>
        <end position="219"/>
    </location>
</feature>
<feature type="region of interest" description="Disordered" evidence="5">
    <location>
        <begin position="55"/>
        <end position="219"/>
    </location>
</feature>
<feature type="compositionally biased region" description="Basic residues" evidence="5">
    <location>
        <begin position="964"/>
        <end position="975"/>
    </location>
</feature>
<keyword evidence="3" id="KW-0677">Repeat</keyword>
<evidence type="ECO:0000256" key="1">
    <source>
        <dbReference type="ARBA" id="ARBA00022468"/>
    </source>
</evidence>
<dbReference type="PANTHER" id="PTHR24113:SF12">
    <property type="entry name" value="RAN GTPASE-ACTIVATING PROTEIN 1"/>
    <property type="match status" value="1"/>
</dbReference>
<dbReference type="PANTHER" id="PTHR24113">
    <property type="entry name" value="RAN GTPASE-ACTIVATING PROTEIN 1"/>
    <property type="match status" value="1"/>
</dbReference>
<feature type="compositionally biased region" description="Basic and acidic residues" evidence="5">
    <location>
        <begin position="194"/>
        <end position="205"/>
    </location>
</feature>
<dbReference type="GO" id="GO:0005829">
    <property type="term" value="C:cytosol"/>
    <property type="evidence" value="ECO:0007669"/>
    <property type="project" value="TreeGrafter"/>
</dbReference>
<accession>A0A8H6EAJ0</accession>
<feature type="compositionally biased region" description="Gly residues" evidence="5">
    <location>
        <begin position="1215"/>
        <end position="1224"/>
    </location>
</feature>
<keyword evidence="2" id="KW-0433">Leucine-rich repeat</keyword>
<dbReference type="InterPro" id="IPR032675">
    <property type="entry name" value="LRR_dom_sf"/>
</dbReference>
<evidence type="ECO:0000256" key="4">
    <source>
        <dbReference type="SAM" id="Coils"/>
    </source>
</evidence>
<gene>
    <name evidence="6" type="ORF">ETB97_009298</name>
</gene>
<dbReference type="Proteomes" id="UP000541154">
    <property type="component" value="Unassembled WGS sequence"/>
</dbReference>
<organism evidence="6 7">
    <name type="scientific">Petromyces alliaceus</name>
    <name type="common">Aspergillus alliaceus</name>
    <dbReference type="NCBI Taxonomy" id="209559"/>
    <lineage>
        <taxon>Eukaryota</taxon>
        <taxon>Fungi</taxon>
        <taxon>Dikarya</taxon>
        <taxon>Ascomycota</taxon>
        <taxon>Pezizomycotina</taxon>
        <taxon>Eurotiomycetes</taxon>
        <taxon>Eurotiomycetidae</taxon>
        <taxon>Eurotiales</taxon>
        <taxon>Aspergillaceae</taxon>
        <taxon>Aspergillus</taxon>
        <taxon>Aspergillus subgen. Circumdati</taxon>
    </lineage>
</organism>
<keyword evidence="7" id="KW-1185">Reference proteome</keyword>
<evidence type="ECO:0000256" key="3">
    <source>
        <dbReference type="ARBA" id="ARBA00022737"/>
    </source>
</evidence>
<comment type="caution">
    <text evidence="6">The sequence shown here is derived from an EMBL/GenBank/DDBJ whole genome shotgun (WGS) entry which is preliminary data.</text>
</comment>
<dbReference type="SUPFAM" id="SSF52047">
    <property type="entry name" value="RNI-like"/>
    <property type="match status" value="1"/>
</dbReference>
<dbReference type="GO" id="GO:0006913">
    <property type="term" value="P:nucleocytoplasmic transport"/>
    <property type="evidence" value="ECO:0007669"/>
    <property type="project" value="TreeGrafter"/>
</dbReference>
<feature type="compositionally biased region" description="Pro residues" evidence="5">
    <location>
        <begin position="86"/>
        <end position="96"/>
    </location>
</feature>
<feature type="region of interest" description="Disordered" evidence="5">
    <location>
        <begin position="1"/>
        <end position="28"/>
    </location>
</feature>
<feature type="region of interest" description="Disordered" evidence="5">
    <location>
        <begin position="1203"/>
        <end position="1224"/>
    </location>
</feature>
<evidence type="ECO:0000313" key="7">
    <source>
        <dbReference type="Proteomes" id="UP000541154"/>
    </source>
</evidence>
<dbReference type="InterPro" id="IPR027038">
    <property type="entry name" value="RanGap"/>
</dbReference>
<keyword evidence="4" id="KW-0175">Coiled coil</keyword>
<feature type="compositionally biased region" description="Polar residues" evidence="5">
    <location>
        <begin position="98"/>
        <end position="112"/>
    </location>
</feature>
<feature type="coiled-coil region" evidence="4">
    <location>
        <begin position="1136"/>
        <end position="1163"/>
    </location>
</feature>
<feature type="region of interest" description="Disordered" evidence="5">
    <location>
        <begin position="948"/>
        <end position="979"/>
    </location>
</feature>
<evidence type="ECO:0008006" key="8">
    <source>
        <dbReference type="Google" id="ProtNLM"/>
    </source>
</evidence>
<feature type="compositionally biased region" description="Basic and acidic residues" evidence="5">
    <location>
        <begin position="355"/>
        <end position="382"/>
    </location>
</feature>
<dbReference type="AlphaFoldDB" id="A0A8H6EAJ0"/>
<protein>
    <recommendedName>
        <fullName evidence="8">Cell wall biogenesis protein Mhp1</fullName>
    </recommendedName>
</protein>
<dbReference type="SMART" id="SM00368">
    <property type="entry name" value="LRR_RI"/>
    <property type="match status" value="5"/>
</dbReference>
<feature type="compositionally biased region" description="Polar residues" evidence="5">
    <location>
        <begin position="412"/>
        <end position="427"/>
    </location>
</feature>
<feature type="region of interest" description="Disordered" evidence="5">
    <location>
        <begin position="282"/>
        <end position="430"/>
    </location>
</feature>
<evidence type="ECO:0000256" key="2">
    <source>
        <dbReference type="ARBA" id="ARBA00022614"/>
    </source>
</evidence>
<dbReference type="EMBL" id="SPNV01000044">
    <property type="protein sequence ID" value="KAF5863835.1"/>
    <property type="molecule type" value="Genomic_DNA"/>
</dbReference>
<dbReference type="GO" id="GO:0005634">
    <property type="term" value="C:nucleus"/>
    <property type="evidence" value="ECO:0007669"/>
    <property type="project" value="TreeGrafter"/>
</dbReference>
<feature type="region of interest" description="Disordered" evidence="5">
    <location>
        <begin position="1043"/>
        <end position="1069"/>
    </location>
</feature>
<evidence type="ECO:0000256" key="5">
    <source>
        <dbReference type="SAM" id="MobiDB-lite"/>
    </source>
</evidence>
<dbReference type="GO" id="GO:0005096">
    <property type="term" value="F:GTPase activator activity"/>
    <property type="evidence" value="ECO:0007669"/>
    <property type="project" value="UniProtKB-KW"/>
</dbReference>
<feature type="compositionally biased region" description="Basic and acidic residues" evidence="5">
    <location>
        <begin position="113"/>
        <end position="123"/>
    </location>
</feature>
<reference evidence="6 7" key="1">
    <citation type="submission" date="2019-04" db="EMBL/GenBank/DDBJ databases">
        <title>Aspergillus burnettii sp. nov., novel species from soil in southeast Queensland.</title>
        <authorList>
            <person name="Gilchrist C.L.M."/>
            <person name="Pitt J.I."/>
            <person name="Lange L."/>
            <person name="Lacey H.J."/>
            <person name="Vuong D."/>
            <person name="Midgley D.J."/>
            <person name="Greenfield P."/>
            <person name="Bradbury M."/>
            <person name="Lacey E."/>
            <person name="Busk P.K."/>
            <person name="Pilgaard B."/>
            <person name="Chooi Y.H."/>
            <person name="Piggott A.M."/>
        </authorList>
    </citation>
    <scope>NUCLEOTIDE SEQUENCE [LARGE SCALE GENOMIC DNA]</scope>
    <source>
        <strain evidence="6 7">FRR 5400</strain>
    </source>
</reference>
<dbReference type="Gene3D" id="3.80.10.10">
    <property type="entry name" value="Ribonuclease Inhibitor"/>
    <property type="match status" value="2"/>
</dbReference>
<feature type="compositionally biased region" description="Low complexity" evidence="5">
    <location>
        <begin position="129"/>
        <end position="140"/>
    </location>
</feature>
<keyword evidence="1" id="KW-0343">GTPase activation</keyword>
<name>A0A8H6EAJ0_PETAA</name>
<feature type="compositionally biased region" description="Low complexity" evidence="5">
    <location>
        <begin position="149"/>
        <end position="170"/>
    </location>
</feature>
<sequence>MEGVETVDVSWLHHTQKGDGEPRWPRRPSWGCSVGFKRLLDFPSNLILDNLSRCKSTSSTHSDKSHVETEPTLAPRIKEPLLERTSPPPPYEPPSPAVESTSEPQNNVSRTENGVRPDDKAADAKVTGSSPNPQKSSPKPIGRRNSWISTLSSKFSSGSTPPSQSSLKSQPTVKATSPVSKLDTHNPFGAAYFPKDKDDDKRDEPNPFTSTSPKGSSFLQNAFRKLSSSGSGSGKLATNGVICERRVMNIDPGRDRCKIPDLDPAKLRRVAFCVDVEIAGISRRESDEESPPANAKQRTVSDLNGKSKKSSSKTKDKDEGSALKHPQAVLADKEKHNQENIAPGKKSGQPQIPSNDDKANGESKEPTRKQEKKKRSEEERRERRERRRRQAEANGSIPLQLTAEDHEDHSHTSLPGYSRSRTQSHPTTDPVRIYRRCCQLRETPVLKRIVDEISSPSSILAESPGTVGVLDLTNFPMTPQDLATFSDWLAVVPVRKIILEKCALTDESVRSILAALLSTKTVEQMRQRRKRIGKPDSKASVEEQRNSVIEKLSLKDNPKIGKEGWRHICLFVHLSKSLKAIDLSGIPLPKTPIIPNDPSGQPSKPSYATCSSVDVATVFASSLSQRFGGNRLEELLLSECKPTTEEVKKICDAAVTLGLRRFGFANNELTKEGLEHVVRYLKSSSCEGLDLGGNPIRDHLDLITSAIDKDTHLYALSLADCALTPAVLYPLLQALTRLPNLLFIDFSHNPELFSSQPDALATFRRFLPKMPSLKRIHLADVNLSADHAIALAEVLPECPSLCHLSILENPAISALAATTDPGNQEEACAVYASLMAAVRVSRTIIAVEIEVPSAENNEVVKALASQIVAYSLQNLERGAIEGDLSVPGDPTSARATVPVPEILQHIVGPGGGEEFCDEDDEPAPDEDYVIGGTGVVKALGVCLGNLDHHMPGDQSGPPSGTTTPRHRKSRSYVAKKPRDMSKNLLESARNIRTRIQSALVREDRAGNDSNYRRLQFLDFTLDRMIRRFEDEYPETRIIPQPVFSAAPDTSSQNSGDDVHGGPPFSNVPVADQGDECAIDDEDIDQYIVGISRTSSMTSLHSRAMTSEEGHVHRLGQNLRRDFLNPSFAQTDDDPSLTLDDAHIAALREKLERLQEEQTHARFDDLGANKTFEQLGTTVEELWATHKQDIEGFEKFKQSQIAAQINSGKRTASSGPGAGTQNGRD</sequence>
<evidence type="ECO:0000313" key="6">
    <source>
        <dbReference type="EMBL" id="KAF5863835.1"/>
    </source>
</evidence>
<proteinExistence type="predicted"/>
<dbReference type="GO" id="GO:0048471">
    <property type="term" value="C:perinuclear region of cytoplasm"/>
    <property type="evidence" value="ECO:0007669"/>
    <property type="project" value="TreeGrafter"/>
</dbReference>
<feature type="compositionally biased region" description="Basic and acidic residues" evidence="5">
    <location>
        <begin position="313"/>
        <end position="322"/>
    </location>
</feature>
<dbReference type="GO" id="GO:0031267">
    <property type="term" value="F:small GTPase binding"/>
    <property type="evidence" value="ECO:0007669"/>
    <property type="project" value="TreeGrafter"/>
</dbReference>
<feature type="compositionally biased region" description="Polar residues" evidence="5">
    <location>
        <begin position="1203"/>
        <end position="1214"/>
    </location>
</feature>